<evidence type="ECO:0000256" key="1">
    <source>
        <dbReference type="SAM" id="MobiDB-lite"/>
    </source>
</evidence>
<reference evidence="4" key="1">
    <citation type="submission" date="2019-09" db="EMBL/GenBank/DDBJ databases">
        <title>Mumia zhuanghuii sp. nov. isolated from the intestinal contents of plateau pika (Ochotona curzoniae) in the Qinghai-Tibet plateau of China.</title>
        <authorList>
            <person name="Tian Z."/>
        </authorList>
    </citation>
    <scope>NUCLEOTIDE SEQUENCE [LARGE SCALE GENOMIC DNA]</scope>
    <source>
        <strain evidence="4">L-033</strain>
    </source>
</reference>
<sequence>MAEPHPSDWYTDEAVGAPDDDALDRGKFVQGLERVLNRLYGNKQSSVLSLIGSWGSGKSSVLSQLVSKLEQRPEGSQWITIPFNPWYYQDLASLQTGFFRELRSAVPTGPSWRGVRESIAGLGRAVAPFGGLLSVVGFDGSKVIDGFSELIESDQGVASQRRAAENALAKVDSPVLVVVDDVDRLDPPELLLLFKLIRLVGRLPNIHYLLAYDEMTLLDALSRTGLVGADDPRRPIDYLEKIVQVRLDMPPVREEQLSTWVDSSLERLAQDHGLEFDDEASRRFSSAYFAHIRQRLATPRSIKRYLAQVDAFLAGLVEEVDLVDFLIISWIRSAEPLVYRALIANRGRLLGDFSTSSVEWARGNRDVSAEHQYWREMLEGARVSPENIEGVASLLGQLFPRFEHQWSKRNYSYRGDSVGVTRIAHQHYFDRYFAFAVPAEDLPDQVVHAAYEQIIAGDPGPEIETVEAQLPNRADLVLTKLESRTVLGTEDSVKVARWLTKNFHRLPENRAIADSRQRARWFGGRVYSALNPVQRIEVFEEAKLTLDGLSYLTFLSHAAAAQAGDQLAAPADPVALDPADRALAASIGDHLYASIGEGPLQIKDETWSLFWALMRLDLASARKFVWKGLDEHDWEIIDLAARFVSVSIYYGKSKSRRVGEFDLESLGKVVDLPILAARVGVSPEDATVRLEHELPATKENRRLVARRGIAQWFVNHGMASDSEPTKNLTAERGVPGSAEN</sequence>
<dbReference type="SUPFAM" id="SSF52540">
    <property type="entry name" value="P-loop containing nucleoside triphosphate hydrolases"/>
    <property type="match status" value="1"/>
</dbReference>
<proteinExistence type="predicted"/>
<dbReference type="Proteomes" id="UP000326838">
    <property type="component" value="Unassembled WGS sequence"/>
</dbReference>
<keyword evidence="4" id="KW-1185">Reference proteome</keyword>
<organism evidence="3 4">
    <name type="scientific">Microbacterium caowuchunii</name>
    <dbReference type="NCBI Taxonomy" id="2614638"/>
    <lineage>
        <taxon>Bacteria</taxon>
        <taxon>Bacillati</taxon>
        <taxon>Actinomycetota</taxon>
        <taxon>Actinomycetes</taxon>
        <taxon>Micrococcales</taxon>
        <taxon>Microbacteriaceae</taxon>
        <taxon>Microbacterium</taxon>
    </lineage>
</organism>
<gene>
    <name evidence="3" type="ORF">F6B40_09410</name>
</gene>
<feature type="region of interest" description="Disordered" evidence="1">
    <location>
        <begin position="721"/>
        <end position="740"/>
    </location>
</feature>
<protein>
    <recommendedName>
        <fullName evidence="2">KAP NTPase domain-containing protein</fullName>
    </recommendedName>
</protein>
<evidence type="ECO:0000259" key="2">
    <source>
        <dbReference type="Pfam" id="PF07693"/>
    </source>
</evidence>
<dbReference type="Gene3D" id="3.40.50.300">
    <property type="entry name" value="P-loop containing nucleotide triphosphate hydrolases"/>
    <property type="match status" value="1"/>
</dbReference>
<dbReference type="InterPro" id="IPR011646">
    <property type="entry name" value="KAP_P-loop"/>
</dbReference>
<dbReference type="EMBL" id="VYUY01000010">
    <property type="protein sequence ID" value="KAA9133611.1"/>
    <property type="molecule type" value="Genomic_DNA"/>
</dbReference>
<name>A0A5N0TG81_9MICO</name>
<feature type="domain" description="KAP NTPase" evidence="2">
    <location>
        <begin position="43"/>
        <end position="312"/>
    </location>
</feature>
<dbReference type="Pfam" id="PF07693">
    <property type="entry name" value="KAP_NTPase"/>
    <property type="match status" value="1"/>
</dbReference>
<comment type="caution">
    <text evidence="3">The sequence shown here is derived from an EMBL/GenBank/DDBJ whole genome shotgun (WGS) entry which is preliminary data.</text>
</comment>
<dbReference type="AlphaFoldDB" id="A0A5N0TG81"/>
<evidence type="ECO:0000313" key="3">
    <source>
        <dbReference type="EMBL" id="KAA9133611.1"/>
    </source>
</evidence>
<dbReference type="InterPro" id="IPR027417">
    <property type="entry name" value="P-loop_NTPase"/>
</dbReference>
<accession>A0A5N0TG81</accession>
<dbReference type="RefSeq" id="WP_150893381.1">
    <property type="nucleotide sequence ID" value="NZ_VYUY01000010.1"/>
</dbReference>
<evidence type="ECO:0000313" key="4">
    <source>
        <dbReference type="Proteomes" id="UP000326838"/>
    </source>
</evidence>